<dbReference type="Proteomes" id="UP000051176">
    <property type="component" value="Unassembled WGS sequence"/>
</dbReference>
<dbReference type="PATRIC" id="fig|1267003.4.peg.441"/>
<dbReference type="InterPro" id="IPR021697">
    <property type="entry name" value="DUF3278"/>
</dbReference>
<keyword evidence="1" id="KW-0472">Membrane</keyword>
<evidence type="ECO:0000313" key="2">
    <source>
        <dbReference type="EMBL" id="KRK36986.1"/>
    </source>
</evidence>
<keyword evidence="1" id="KW-0812">Transmembrane</keyword>
<feature type="transmembrane region" description="Helical" evidence="1">
    <location>
        <begin position="39"/>
        <end position="57"/>
    </location>
</feature>
<comment type="caution">
    <text evidence="2">The sequence shown here is derived from an EMBL/GenBank/DDBJ whole genome shotgun (WGS) entry which is preliminary data.</text>
</comment>
<proteinExistence type="predicted"/>
<evidence type="ECO:0000256" key="1">
    <source>
        <dbReference type="SAM" id="Phobius"/>
    </source>
</evidence>
<gene>
    <name evidence="2" type="ORF">FD07_GL000407</name>
</gene>
<feature type="transmembrane region" description="Helical" evidence="1">
    <location>
        <begin position="63"/>
        <end position="82"/>
    </location>
</feature>
<accession>A0A0R1H1E0</accession>
<organism evidence="2 3">
    <name type="scientific">Levilactobacillus parabrevis ATCC 53295</name>
    <dbReference type="NCBI Taxonomy" id="1267003"/>
    <lineage>
        <taxon>Bacteria</taxon>
        <taxon>Bacillati</taxon>
        <taxon>Bacillota</taxon>
        <taxon>Bacilli</taxon>
        <taxon>Lactobacillales</taxon>
        <taxon>Lactobacillaceae</taxon>
        <taxon>Levilactobacillus</taxon>
    </lineage>
</organism>
<evidence type="ECO:0000313" key="3">
    <source>
        <dbReference type="Proteomes" id="UP000051176"/>
    </source>
</evidence>
<feature type="transmembrane region" description="Helical" evidence="1">
    <location>
        <begin position="143"/>
        <end position="161"/>
    </location>
</feature>
<protein>
    <submittedName>
        <fullName evidence="2">Uncharacterized protein</fullName>
    </submittedName>
</protein>
<keyword evidence="1" id="KW-1133">Transmembrane helix</keyword>
<dbReference type="AlphaFoldDB" id="A0A0R1H1E0"/>
<reference evidence="2 3" key="1">
    <citation type="journal article" date="2015" name="Genome Announc.">
        <title>Expanding the biotechnology potential of lactobacilli through comparative genomics of 213 strains and associated genera.</title>
        <authorList>
            <person name="Sun Z."/>
            <person name="Harris H.M."/>
            <person name="McCann A."/>
            <person name="Guo C."/>
            <person name="Argimon S."/>
            <person name="Zhang W."/>
            <person name="Yang X."/>
            <person name="Jeffery I.B."/>
            <person name="Cooney J.C."/>
            <person name="Kagawa T.F."/>
            <person name="Liu W."/>
            <person name="Song Y."/>
            <person name="Salvetti E."/>
            <person name="Wrobel A."/>
            <person name="Rasinkangas P."/>
            <person name="Parkhill J."/>
            <person name="Rea M.C."/>
            <person name="O'Sullivan O."/>
            <person name="Ritari J."/>
            <person name="Douillard F.P."/>
            <person name="Paul Ross R."/>
            <person name="Yang R."/>
            <person name="Briner A.E."/>
            <person name="Felis G.E."/>
            <person name="de Vos W.M."/>
            <person name="Barrangou R."/>
            <person name="Klaenhammer T.R."/>
            <person name="Caufield P.W."/>
            <person name="Cui Y."/>
            <person name="Zhang H."/>
            <person name="O'Toole P.W."/>
        </authorList>
    </citation>
    <scope>NUCLEOTIDE SEQUENCE [LARGE SCALE GENOMIC DNA]</scope>
    <source>
        <strain evidence="2 3">ATCC 53295</strain>
    </source>
</reference>
<name>A0A0R1H1E0_9LACO</name>
<sequence>MKDSHYIRWVKHLFHIQGSLAPNQSQEANQVGANAFTYLYFYILISSLVFTGLSSWISRTQLFQFVIISDVLVTFIIGGLYFKESLTLLGLKAQPEAPTTQAAQIRFACQQAFQNAALFWILMVFNDQLSGTSFVKSVENLKTFLVTMVLAIFIGISTLITESRRRHKP</sequence>
<keyword evidence="3" id="KW-1185">Reference proteome</keyword>
<dbReference type="EMBL" id="AZCZ01000014">
    <property type="protein sequence ID" value="KRK36986.1"/>
    <property type="molecule type" value="Genomic_DNA"/>
</dbReference>
<dbReference type="OrthoDB" id="2297048at2"/>
<dbReference type="Pfam" id="PF11683">
    <property type="entry name" value="DUF3278"/>
    <property type="match status" value="1"/>
</dbReference>
<dbReference type="RefSeq" id="WP_020089193.1">
    <property type="nucleotide sequence ID" value="NZ_AZCZ01000014.1"/>
</dbReference>